<reference evidence="2" key="1">
    <citation type="journal article" date="2013" name="Genome Biol.">
        <title>Draft genome of the mountain pine beetle, Dendroctonus ponderosae Hopkins, a major forest pest.</title>
        <authorList>
            <person name="Keeling C.I."/>
            <person name="Yuen M.M."/>
            <person name="Liao N.Y."/>
            <person name="Docking T.R."/>
            <person name="Chan S.K."/>
            <person name="Taylor G.A."/>
            <person name="Palmquist D.L."/>
            <person name="Jackman S.D."/>
            <person name="Nguyen A."/>
            <person name="Li M."/>
            <person name="Henderson H."/>
            <person name="Janes J.K."/>
            <person name="Zhao Y."/>
            <person name="Pandoh P."/>
            <person name="Moore R."/>
            <person name="Sperling F.A."/>
            <person name="Huber D.P."/>
            <person name="Birol I."/>
            <person name="Jones S.J."/>
            <person name="Bohlmann J."/>
        </authorList>
    </citation>
    <scope>NUCLEOTIDE SEQUENCE</scope>
</reference>
<name>A0AAR5PYR8_DENPD</name>
<keyword evidence="2" id="KW-1185">Reference proteome</keyword>
<dbReference type="AlphaFoldDB" id="A0AAR5PYR8"/>
<evidence type="ECO:0000313" key="1">
    <source>
        <dbReference type="EnsemblMetazoa" id="XP_019765976.1"/>
    </source>
</evidence>
<evidence type="ECO:0000313" key="2">
    <source>
        <dbReference type="Proteomes" id="UP000019118"/>
    </source>
</evidence>
<proteinExistence type="predicted"/>
<protein>
    <recommendedName>
        <fullName evidence="3">Pre-C2HC domain-containing protein</fullName>
    </recommendedName>
</protein>
<dbReference type="Proteomes" id="UP000019118">
    <property type="component" value="Unassembled WGS sequence"/>
</dbReference>
<organism evidence="1 2">
    <name type="scientific">Dendroctonus ponderosae</name>
    <name type="common">Mountain pine beetle</name>
    <dbReference type="NCBI Taxonomy" id="77166"/>
    <lineage>
        <taxon>Eukaryota</taxon>
        <taxon>Metazoa</taxon>
        <taxon>Ecdysozoa</taxon>
        <taxon>Arthropoda</taxon>
        <taxon>Hexapoda</taxon>
        <taxon>Insecta</taxon>
        <taxon>Pterygota</taxon>
        <taxon>Neoptera</taxon>
        <taxon>Endopterygota</taxon>
        <taxon>Coleoptera</taxon>
        <taxon>Polyphaga</taxon>
        <taxon>Cucujiformia</taxon>
        <taxon>Curculionidae</taxon>
        <taxon>Scolytinae</taxon>
        <taxon>Dendroctonus</taxon>
    </lineage>
</organism>
<evidence type="ECO:0008006" key="3">
    <source>
        <dbReference type="Google" id="ProtNLM"/>
    </source>
</evidence>
<accession>A0AAR5PYR8</accession>
<dbReference type="EnsemblMetazoa" id="XM_019910417.1">
    <property type="protein sequence ID" value="XP_019765976.1"/>
    <property type="gene ID" value="LOC109541538"/>
</dbReference>
<reference evidence="1" key="2">
    <citation type="submission" date="2024-08" db="UniProtKB">
        <authorList>
            <consortium name="EnsemblMetazoa"/>
        </authorList>
    </citation>
    <scope>IDENTIFICATION</scope>
</reference>
<sequence length="214" mass="25002">MTRQGQLAISYKDETQQGLINEKIRSRPELQIQQLKRRNPRLTITGVMKGYSDDELLEAVILEKAELKEVFGDKPKKRFRILRRTTCLNTKKENIAAEAEPEVFRALVRRERIYLDLSEVHIREEIGLALCFNYHRFGHVVKYCQDRPRCHVCGGPHAGRDCRKANPHCPNYATQGTAREDRRHTARDIHCPVYKQKAAQYQQPSVNYRSTDRQ</sequence>